<protein>
    <submittedName>
        <fullName evidence="6">MIP family channel protein</fullName>
    </submittedName>
</protein>
<evidence type="ECO:0000313" key="6">
    <source>
        <dbReference type="EMBL" id="KAF9731866.1"/>
    </source>
</evidence>
<feature type="transmembrane region" description="Helical" evidence="5">
    <location>
        <begin position="55"/>
        <end position="74"/>
    </location>
</feature>
<dbReference type="Gene3D" id="1.20.1080.10">
    <property type="entry name" value="Glycerol uptake facilitator protein"/>
    <property type="match status" value="1"/>
</dbReference>
<dbReference type="GO" id="GO:0016020">
    <property type="term" value="C:membrane"/>
    <property type="evidence" value="ECO:0007669"/>
    <property type="project" value="UniProtKB-SubCell"/>
</dbReference>
<keyword evidence="4 5" id="KW-0472">Membrane</keyword>
<evidence type="ECO:0000256" key="4">
    <source>
        <dbReference type="ARBA" id="ARBA00023136"/>
    </source>
</evidence>
<comment type="caution">
    <text evidence="6">The sequence shown here is derived from an EMBL/GenBank/DDBJ whole genome shotgun (WGS) entry which is preliminary data.</text>
</comment>
<evidence type="ECO:0000256" key="2">
    <source>
        <dbReference type="ARBA" id="ARBA00022692"/>
    </source>
</evidence>
<evidence type="ECO:0000256" key="3">
    <source>
        <dbReference type="ARBA" id="ARBA00022989"/>
    </source>
</evidence>
<name>A0A9P6GB20_9PLEO</name>
<keyword evidence="3 5" id="KW-1133">Transmembrane helix</keyword>
<dbReference type="Proteomes" id="UP000756921">
    <property type="component" value="Unassembled WGS sequence"/>
</dbReference>
<evidence type="ECO:0000256" key="5">
    <source>
        <dbReference type="SAM" id="Phobius"/>
    </source>
</evidence>
<gene>
    <name evidence="6" type="ORF">PMIN01_09795</name>
</gene>
<proteinExistence type="predicted"/>
<dbReference type="OrthoDB" id="3222at2759"/>
<dbReference type="SUPFAM" id="SSF81338">
    <property type="entry name" value="Aquaporin-like"/>
    <property type="match status" value="1"/>
</dbReference>
<dbReference type="InterPro" id="IPR023271">
    <property type="entry name" value="Aquaporin-like"/>
</dbReference>
<organism evidence="6 7">
    <name type="scientific">Paraphaeosphaeria minitans</name>
    <dbReference type="NCBI Taxonomy" id="565426"/>
    <lineage>
        <taxon>Eukaryota</taxon>
        <taxon>Fungi</taxon>
        <taxon>Dikarya</taxon>
        <taxon>Ascomycota</taxon>
        <taxon>Pezizomycotina</taxon>
        <taxon>Dothideomycetes</taxon>
        <taxon>Pleosporomycetidae</taxon>
        <taxon>Pleosporales</taxon>
        <taxon>Massarineae</taxon>
        <taxon>Didymosphaeriaceae</taxon>
        <taxon>Paraphaeosphaeria</taxon>
    </lineage>
</organism>
<comment type="subcellular location">
    <subcellularLocation>
        <location evidence="1">Membrane</location>
        <topology evidence="1">Multi-pass membrane protein</topology>
    </subcellularLocation>
</comment>
<dbReference type="EMBL" id="WJXW01000011">
    <property type="protein sequence ID" value="KAF9731866.1"/>
    <property type="molecule type" value="Genomic_DNA"/>
</dbReference>
<accession>A0A9P6GB20</accession>
<feature type="transmembrane region" description="Helical" evidence="5">
    <location>
        <begin position="12"/>
        <end position="35"/>
    </location>
</feature>
<evidence type="ECO:0000313" key="7">
    <source>
        <dbReference type="Proteomes" id="UP000756921"/>
    </source>
</evidence>
<reference evidence="6" key="1">
    <citation type="journal article" date="2020" name="Mol. Plant Microbe Interact.">
        <title>Genome Sequence of the Biocontrol Agent Coniothyrium minitans strain Conio (IMI 134523).</title>
        <authorList>
            <person name="Patel D."/>
            <person name="Shittu T.A."/>
            <person name="Baroncelli R."/>
            <person name="Muthumeenakshi S."/>
            <person name="Osborne T.H."/>
            <person name="Janganan T.K."/>
            <person name="Sreenivasaprasad S."/>
        </authorList>
    </citation>
    <scope>NUCLEOTIDE SEQUENCE</scope>
    <source>
        <strain evidence="6">Conio</strain>
    </source>
</reference>
<evidence type="ECO:0000256" key="1">
    <source>
        <dbReference type="ARBA" id="ARBA00004141"/>
    </source>
</evidence>
<keyword evidence="7" id="KW-1185">Reference proteome</keyword>
<keyword evidence="2 5" id="KW-0812">Transmembrane</keyword>
<sequence>MWTHLGVIENRRFVCTFLSIFLSFVGTSIAIVSATVESAGAEELDLNPVQNVPKLIYTSFALGSSLVVTVSIFAEISGAMFNPAAPSARCAPCTLSPGALPTATRLELSTRITRGLFLHMLLTAQLTLTILVLPSEPSKPLAIGLSLFVAELCKKTGRCLPCAQSGHITTADVTSA</sequence>
<dbReference type="AlphaFoldDB" id="A0A9P6GB20"/>